<keyword evidence="9" id="KW-0239">DNA-directed DNA polymerase</keyword>
<keyword evidence="6" id="KW-0460">Magnesium</keyword>
<dbReference type="InterPro" id="IPR012337">
    <property type="entry name" value="RNaseH-like_sf"/>
</dbReference>
<gene>
    <name evidence="14" type="ORF">UHOR_13182</name>
</gene>
<keyword evidence="9" id="KW-0808">Transferase</keyword>
<dbReference type="AlphaFoldDB" id="I2FNF2"/>
<comment type="caution">
    <text evidence="14">The sequence shown here is derived from an EMBL/GenBank/DDBJ whole genome shotgun (WGS) entry which is preliminary data.</text>
</comment>
<keyword evidence="7" id="KW-0229">DNA integration</keyword>
<dbReference type="eggNOG" id="KOG0017">
    <property type="taxonomic scope" value="Eukaryota"/>
</dbReference>
<keyword evidence="5" id="KW-0378">Hydrolase</keyword>
<dbReference type="GO" id="GO:0003887">
    <property type="term" value="F:DNA-directed DNA polymerase activity"/>
    <property type="evidence" value="ECO:0007669"/>
    <property type="project" value="UniProtKB-KW"/>
</dbReference>
<protein>
    <recommendedName>
        <fullName evidence="16">Integrase catalytic domain-containing protein</fullName>
    </recommendedName>
</protein>
<dbReference type="GO" id="GO:0006310">
    <property type="term" value="P:DNA recombination"/>
    <property type="evidence" value="ECO:0007669"/>
    <property type="project" value="UniProtKB-KW"/>
</dbReference>
<dbReference type="Proteomes" id="UP000006174">
    <property type="component" value="Unassembled WGS sequence"/>
</dbReference>
<evidence type="ECO:0000256" key="4">
    <source>
        <dbReference type="ARBA" id="ARBA00022759"/>
    </source>
</evidence>
<keyword evidence="4" id="KW-0255">Endonuclease</keyword>
<evidence type="ECO:0000259" key="13">
    <source>
        <dbReference type="Pfam" id="PF25597"/>
    </source>
</evidence>
<dbReference type="GO" id="GO:0016787">
    <property type="term" value="F:hydrolase activity"/>
    <property type="evidence" value="ECO:0007669"/>
    <property type="project" value="UniProtKB-KW"/>
</dbReference>
<evidence type="ECO:0000256" key="10">
    <source>
        <dbReference type="ARBA" id="ARBA00023172"/>
    </source>
</evidence>
<dbReference type="InterPro" id="IPR013103">
    <property type="entry name" value="RVT_2"/>
</dbReference>
<keyword evidence="2" id="KW-0540">Nuclease</keyword>
<dbReference type="GO" id="GO:0004519">
    <property type="term" value="F:endonuclease activity"/>
    <property type="evidence" value="ECO:0007669"/>
    <property type="project" value="UniProtKB-KW"/>
</dbReference>
<dbReference type="SUPFAM" id="SSF53098">
    <property type="entry name" value="Ribonuclease H-like"/>
    <property type="match status" value="1"/>
</dbReference>
<dbReference type="PANTHER" id="PTHR42648:SF11">
    <property type="entry name" value="TRANSPOSON TY4-P GAG-POL POLYPROTEIN"/>
    <property type="match status" value="1"/>
</dbReference>
<evidence type="ECO:0000256" key="7">
    <source>
        <dbReference type="ARBA" id="ARBA00022908"/>
    </source>
</evidence>
<keyword evidence="8" id="KW-0695">RNA-directed DNA polymerase</keyword>
<dbReference type="GO" id="GO:0046872">
    <property type="term" value="F:metal ion binding"/>
    <property type="evidence" value="ECO:0007669"/>
    <property type="project" value="UniProtKB-KW"/>
</dbReference>
<accession>I2FNF2</accession>
<name>I2FNF2_USTHO</name>
<reference evidence="14 15" key="1">
    <citation type="journal article" date="2012" name="Plant Cell">
        <title>Genome comparison of barley and maize smut fungi reveals targeted loss of RNA silencing components and species-specific presence of transposable elements.</title>
        <authorList>
            <person name="Laurie J.D."/>
            <person name="Ali S."/>
            <person name="Linning R."/>
            <person name="Mannhaupt G."/>
            <person name="Wong P."/>
            <person name="Gueldener U."/>
            <person name="Muensterkoetter M."/>
            <person name="Moore R."/>
            <person name="Kahmann R."/>
            <person name="Bakkeren G."/>
            <person name="Schirawski J."/>
        </authorList>
    </citation>
    <scope>NUCLEOTIDE SEQUENCE [LARGE SCALE GENOMIC DNA]</scope>
    <source>
        <strain evidence="15">Uh4875-4</strain>
    </source>
</reference>
<sequence>MLLKITKNRERGLLELRGDTWLESAMITSIPLLEGVDEELEQTESKTNVSKQQLWHECLGHPGQDKTRAIINKLKDKHTVDMDPDTALTCEQCIRSKSTVAQMGQGSRDRTASLLDLIHIDLIIDSSHTTEHTCMLVLVDDHSKYVCVQPLLRKSHAFTQLKKMVSFLKTQTGKELKAICSDQGTKWRSNEAMEWTHSKGIEWQMMNRWVKRMNRSLGEKMRTLLMQRRLPKRFWPYAIWAAAFKMNLTPSVDNKFPYQVMFGKSLEQMISLIWVFGCLVWVNIPRVKWDNKKLDQRAVASIFLGYSLEKRGWLFYSPDYNPNIFWKWQPINVHLPPAVSDEVDLNDLGYTTENLFDKRDKEPLNEHMDMHQINEMSEEETSSDDPREPTELEPNAETWIDGNHTAFMVASIRKGKNMDPTVQEALAGEDRRHWEEAMQKELEGLEAMGTWEVANLPPGTSTVDTKWVLKNKTDANLIPIKFKARLVAWGFTQRKGIDYMEVFAPVAPIQSIWGVLAITAIKDWEVHSIDVKQAYLNLNLHHDMYLKLPVGTKIPIGKALKLMKGLYGLKQSG</sequence>
<dbReference type="STRING" id="1128400.I2FNF2"/>
<evidence type="ECO:0000256" key="3">
    <source>
        <dbReference type="ARBA" id="ARBA00022723"/>
    </source>
</evidence>
<evidence type="ECO:0000256" key="8">
    <source>
        <dbReference type="ARBA" id="ARBA00022918"/>
    </source>
</evidence>
<dbReference type="OMA" id="WLESAMI"/>
<keyword evidence="1" id="KW-0548">Nucleotidyltransferase</keyword>
<evidence type="ECO:0000256" key="5">
    <source>
        <dbReference type="ARBA" id="ARBA00022801"/>
    </source>
</evidence>
<dbReference type="InterPro" id="IPR036397">
    <property type="entry name" value="RNaseH_sf"/>
</dbReference>
<dbReference type="GO" id="GO:0003964">
    <property type="term" value="F:RNA-directed DNA polymerase activity"/>
    <property type="evidence" value="ECO:0007669"/>
    <property type="project" value="UniProtKB-KW"/>
</dbReference>
<evidence type="ECO:0000256" key="6">
    <source>
        <dbReference type="ARBA" id="ARBA00022842"/>
    </source>
</evidence>
<dbReference type="Gene3D" id="3.30.420.10">
    <property type="entry name" value="Ribonuclease H-like superfamily/Ribonuclease H"/>
    <property type="match status" value="1"/>
</dbReference>
<evidence type="ECO:0000256" key="2">
    <source>
        <dbReference type="ARBA" id="ARBA00022722"/>
    </source>
</evidence>
<evidence type="ECO:0000256" key="9">
    <source>
        <dbReference type="ARBA" id="ARBA00022932"/>
    </source>
</evidence>
<dbReference type="Pfam" id="PF25597">
    <property type="entry name" value="SH3_retrovirus"/>
    <property type="match status" value="1"/>
</dbReference>
<dbReference type="EMBL" id="CAGI01000134">
    <property type="protein sequence ID" value="CCF48445.1"/>
    <property type="molecule type" value="Genomic_DNA"/>
</dbReference>
<evidence type="ECO:0008006" key="16">
    <source>
        <dbReference type="Google" id="ProtNLM"/>
    </source>
</evidence>
<feature type="domain" description="Retroviral polymerase SH3-like" evidence="13">
    <location>
        <begin position="278"/>
        <end position="319"/>
    </location>
</feature>
<dbReference type="HOGENOM" id="CLU_042093_0_0_1"/>
<dbReference type="InterPro" id="IPR057670">
    <property type="entry name" value="SH3_retrovirus"/>
</dbReference>
<dbReference type="Pfam" id="PF07727">
    <property type="entry name" value="RVT_2"/>
    <property type="match status" value="1"/>
</dbReference>
<dbReference type="GO" id="GO:0015074">
    <property type="term" value="P:DNA integration"/>
    <property type="evidence" value="ECO:0007669"/>
    <property type="project" value="UniProtKB-KW"/>
</dbReference>
<keyword evidence="15" id="KW-1185">Reference proteome</keyword>
<proteinExistence type="predicted"/>
<evidence type="ECO:0000256" key="11">
    <source>
        <dbReference type="ARBA" id="ARBA00023268"/>
    </source>
</evidence>
<evidence type="ECO:0000259" key="12">
    <source>
        <dbReference type="Pfam" id="PF07727"/>
    </source>
</evidence>
<dbReference type="InterPro" id="IPR039537">
    <property type="entry name" value="Retrotran_Ty1/copia-like"/>
</dbReference>
<dbReference type="GO" id="GO:0003676">
    <property type="term" value="F:nucleic acid binding"/>
    <property type="evidence" value="ECO:0007669"/>
    <property type="project" value="InterPro"/>
</dbReference>
<dbReference type="PANTHER" id="PTHR42648">
    <property type="entry name" value="TRANSPOSASE, PUTATIVE-RELATED"/>
    <property type="match status" value="1"/>
</dbReference>
<organism evidence="14 15">
    <name type="scientific">Ustilago hordei</name>
    <name type="common">Barley covered smut fungus</name>
    <dbReference type="NCBI Taxonomy" id="120017"/>
    <lineage>
        <taxon>Eukaryota</taxon>
        <taxon>Fungi</taxon>
        <taxon>Dikarya</taxon>
        <taxon>Basidiomycota</taxon>
        <taxon>Ustilaginomycotina</taxon>
        <taxon>Ustilaginomycetes</taxon>
        <taxon>Ustilaginales</taxon>
        <taxon>Ustilaginaceae</taxon>
        <taxon>Ustilago</taxon>
    </lineage>
</organism>
<evidence type="ECO:0000313" key="15">
    <source>
        <dbReference type="Proteomes" id="UP000006174"/>
    </source>
</evidence>
<evidence type="ECO:0000313" key="14">
    <source>
        <dbReference type="EMBL" id="CCF48445.1"/>
    </source>
</evidence>
<feature type="domain" description="Reverse transcriptase Ty1/copia-type" evidence="12">
    <location>
        <begin position="450"/>
        <end position="573"/>
    </location>
</feature>
<keyword evidence="11" id="KW-0511">Multifunctional enzyme</keyword>
<keyword evidence="10" id="KW-0233">DNA recombination</keyword>
<keyword evidence="3" id="KW-0479">Metal-binding</keyword>
<evidence type="ECO:0000256" key="1">
    <source>
        <dbReference type="ARBA" id="ARBA00022695"/>
    </source>
</evidence>